<comment type="catalytic activity">
    <reaction evidence="13">
        <text>a beta-D-galactosyl-(1&lt;-&gt;1')-N-acylsphing-4-enine + H2O = an N-acylsphing-4-enine + D-galactose</text>
        <dbReference type="Rhea" id="RHEA:14297"/>
        <dbReference type="ChEBI" id="CHEBI:4139"/>
        <dbReference type="ChEBI" id="CHEBI:15377"/>
        <dbReference type="ChEBI" id="CHEBI:18390"/>
        <dbReference type="ChEBI" id="CHEBI:52639"/>
        <dbReference type="EC" id="3.2.1.46"/>
    </reaction>
    <physiologicalReaction direction="left-to-right" evidence="13">
        <dbReference type="Rhea" id="RHEA:14298"/>
    </physiologicalReaction>
</comment>
<dbReference type="AlphaFoldDB" id="A0AAJ7T1M3"/>
<evidence type="ECO:0000256" key="1">
    <source>
        <dbReference type="ARBA" id="ARBA00001013"/>
    </source>
</evidence>
<dbReference type="GO" id="GO:0004348">
    <property type="term" value="F:glucosylceramidase activity"/>
    <property type="evidence" value="ECO:0007669"/>
    <property type="project" value="UniProtKB-EC"/>
</dbReference>
<evidence type="ECO:0000256" key="15">
    <source>
        <dbReference type="ARBA" id="ARBA00048055"/>
    </source>
</evidence>
<feature type="domain" description="Glycosyl hydrolase family 30 beta sandwich" evidence="25">
    <location>
        <begin position="476"/>
        <end position="538"/>
    </location>
</feature>
<sequence length="542" mass="60310">MHATGFEEGCYCGDCRFGDMTGQSLGVIVGLLLGGVWVGRCEGGTVAQPCTAQSFGQSSVVCRCDSRSCDSPEPLGPLGRAQVALYQTDRNGKRLVRSNLVFQAQQTQPDLTVKLDPTRKHQKVKGFGGALTDAAAINILSLPPPAQEMLLRAYFTEDGAEYNIVRLPMAGCDFSTRPYTYADTPDDFDLKKFSLAKEDIKYKIPLLKQALSMSQRPVSLFASPWTSPAWMKTNGALTGKGTIKGQPGGVYYKAWANYFVKFLDEYAKHNLTFWALTAQNEPTDGEFTNFTFQCLGFTPEQQRDFIAMDLGPALHGSRHHSVQLMILDDERIQLPLWARVVLGDPKAAKYVSGIAVHWYLDLIIPAEPTLSRTHNLFPEHFLFATEACAGSNPWEKAVLLGSWERGDEYSHDIIQDLNHWVVGWTDWNLALDLQGGPNWVQNFVDSPIIVDRSKGVFYKQPLFYHMAHFSKFIPEGSQRIALETSGSTKLEMVAFIRPDGLGVMVVLNRTPEAVTFTLSDPDIGFVLCTSPEHSIQTYIWGR</sequence>
<comment type="catalytic activity">
    <reaction evidence="14">
        <text>1-(beta-D-galactosyl)-N-dodecanoylsphing-4-enine + cholesterol = cholesteryl 3-beta-D-galactoside + N-dodecanoylsphing-4-enine</text>
        <dbReference type="Rhea" id="RHEA:70255"/>
        <dbReference type="ChEBI" id="CHEBI:16113"/>
        <dbReference type="ChEBI" id="CHEBI:72956"/>
        <dbReference type="ChEBI" id="CHEBI:73432"/>
        <dbReference type="ChEBI" id="CHEBI:189066"/>
    </reaction>
    <physiologicalReaction direction="left-to-right" evidence="14">
        <dbReference type="Rhea" id="RHEA:70256"/>
    </physiologicalReaction>
    <physiologicalReaction direction="right-to-left" evidence="14">
        <dbReference type="Rhea" id="RHEA:70257"/>
    </physiologicalReaction>
</comment>
<keyword evidence="7" id="KW-0732">Signal</keyword>
<dbReference type="Pfam" id="PF17189">
    <property type="entry name" value="Glyco_hydro_30C"/>
    <property type="match status" value="1"/>
</dbReference>
<evidence type="ECO:0000259" key="24">
    <source>
        <dbReference type="Pfam" id="PF02055"/>
    </source>
</evidence>
<evidence type="ECO:0000256" key="16">
    <source>
        <dbReference type="ARBA" id="ARBA00048111"/>
    </source>
</evidence>
<dbReference type="GO" id="GO:0008202">
    <property type="term" value="P:steroid metabolic process"/>
    <property type="evidence" value="ECO:0007669"/>
    <property type="project" value="UniProtKB-ARBA"/>
</dbReference>
<dbReference type="FunFam" id="3.20.20.80:FF:000030">
    <property type="entry name" value="Lysosomal acid glucosylceramidase"/>
    <property type="match status" value="1"/>
</dbReference>
<comment type="catalytic activity">
    <reaction evidence="22">
        <text>beta-D-glucosyl-N-(9Z-octadecenoyl)-sphing-4E-enine + cholesterol = N-(9Z-octadecenoyl)-sphing-4-enine + cholesteryl 3-beta-D-glucoside</text>
        <dbReference type="Rhea" id="RHEA:58324"/>
        <dbReference type="ChEBI" id="CHEBI:16113"/>
        <dbReference type="ChEBI" id="CHEBI:17495"/>
        <dbReference type="ChEBI" id="CHEBI:77996"/>
        <dbReference type="ChEBI" id="CHEBI:139140"/>
    </reaction>
    <physiologicalReaction direction="left-to-right" evidence="22">
        <dbReference type="Rhea" id="RHEA:58325"/>
    </physiologicalReaction>
    <physiologicalReaction direction="right-to-left" evidence="22">
        <dbReference type="Rhea" id="RHEA:58326"/>
    </physiologicalReaction>
</comment>
<comment type="catalytic activity">
    <reaction evidence="11">
        <text>beta-D-xylosyl-(1&lt;-&gt;1')-N-(9Z-octadecenoyl)-sphing-4-enine + cholesterol = cholesteryl 3-beta-D-xyloside + N-(9Z-octadecenoyl)-sphing-4-enine</text>
        <dbReference type="Rhea" id="RHEA:70251"/>
        <dbReference type="ChEBI" id="CHEBI:16113"/>
        <dbReference type="ChEBI" id="CHEBI:77996"/>
        <dbReference type="ChEBI" id="CHEBI:189067"/>
        <dbReference type="ChEBI" id="CHEBI:189081"/>
    </reaction>
    <physiologicalReaction direction="left-to-right" evidence="11">
        <dbReference type="Rhea" id="RHEA:70252"/>
    </physiologicalReaction>
</comment>
<comment type="catalytic activity">
    <reaction evidence="18">
        <text>beta-D-glucosyl-N-dodecanoylsphing-4-enine + cholesterol = N-dodecanoylsphing-4-enine + cholesteryl 3-beta-D-glucoside</text>
        <dbReference type="Rhea" id="RHEA:70307"/>
        <dbReference type="ChEBI" id="CHEBI:16113"/>
        <dbReference type="ChEBI" id="CHEBI:17495"/>
        <dbReference type="ChEBI" id="CHEBI:72956"/>
        <dbReference type="ChEBI" id="CHEBI:76297"/>
    </reaction>
    <physiologicalReaction direction="left-to-right" evidence="18">
        <dbReference type="Rhea" id="RHEA:70308"/>
    </physiologicalReaction>
    <physiologicalReaction direction="right-to-left" evidence="18">
        <dbReference type="Rhea" id="RHEA:70309"/>
    </physiologicalReaction>
</comment>
<proteinExistence type="inferred from homology"/>
<evidence type="ECO:0000256" key="8">
    <source>
        <dbReference type="ARBA" id="ARBA00022801"/>
    </source>
</evidence>
<evidence type="ECO:0000313" key="27">
    <source>
        <dbReference type="RefSeq" id="XP_032809484.1"/>
    </source>
</evidence>
<dbReference type="InterPro" id="IPR001139">
    <property type="entry name" value="Glyco_hydro_30"/>
</dbReference>
<comment type="catalytic activity">
    <reaction evidence="15">
        <text>a beta-D-glucosyl-(1&lt;-&gt;1')-N-acylsphing-4-enine + cholesterol = cholesteryl 3-beta-D-glucoside + an N-acylsphing-4-enine</text>
        <dbReference type="Rhea" id="RHEA:58264"/>
        <dbReference type="ChEBI" id="CHEBI:16113"/>
        <dbReference type="ChEBI" id="CHEBI:17495"/>
        <dbReference type="ChEBI" id="CHEBI:22801"/>
        <dbReference type="ChEBI" id="CHEBI:52639"/>
    </reaction>
    <physiologicalReaction direction="left-to-right" evidence="15">
        <dbReference type="Rhea" id="RHEA:58265"/>
    </physiologicalReaction>
    <physiologicalReaction direction="right-to-left" evidence="15">
        <dbReference type="Rhea" id="RHEA:58266"/>
    </physiologicalReaction>
</comment>
<dbReference type="GO" id="GO:0032006">
    <property type="term" value="P:regulation of TOR signaling"/>
    <property type="evidence" value="ECO:0007669"/>
    <property type="project" value="UniProtKB-ARBA"/>
</dbReference>
<comment type="pathway">
    <text evidence="4">Sphingolipid metabolism.</text>
</comment>
<keyword evidence="26" id="KW-1185">Reference proteome</keyword>
<comment type="catalytic activity">
    <reaction evidence="21">
        <text>beta-D-glucosyl-N-octanoylsphing-4E-enine + cholesterol = N-octanoylsphing-4-enine + cholesteryl 3-beta-D-glucoside</text>
        <dbReference type="Rhea" id="RHEA:70303"/>
        <dbReference type="ChEBI" id="CHEBI:16113"/>
        <dbReference type="ChEBI" id="CHEBI:17495"/>
        <dbReference type="ChEBI" id="CHEBI:45815"/>
        <dbReference type="ChEBI" id="CHEBI:65222"/>
    </reaction>
    <physiologicalReaction direction="left-to-right" evidence="21">
        <dbReference type="Rhea" id="RHEA:70304"/>
    </physiologicalReaction>
    <physiologicalReaction direction="right-to-left" evidence="21">
        <dbReference type="Rhea" id="RHEA:70305"/>
    </physiologicalReaction>
</comment>
<dbReference type="GO" id="GO:0046527">
    <property type="term" value="F:glucosyltransferase activity"/>
    <property type="evidence" value="ECO:0007669"/>
    <property type="project" value="UniProtKB-ARBA"/>
</dbReference>
<keyword evidence="10 23" id="KW-0443">Lipid metabolism</keyword>
<dbReference type="InterPro" id="IPR017853">
    <property type="entry name" value="GH"/>
</dbReference>
<evidence type="ECO:0000256" key="21">
    <source>
        <dbReference type="ARBA" id="ARBA00049379"/>
    </source>
</evidence>
<evidence type="ECO:0000256" key="11">
    <source>
        <dbReference type="ARBA" id="ARBA00033633"/>
    </source>
</evidence>
<evidence type="ECO:0000256" key="5">
    <source>
        <dbReference type="ARBA" id="ARBA00005189"/>
    </source>
</evidence>
<evidence type="ECO:0000256" key="13">
    <source>
        <dbReference type="ARBA" id="ARBA00033698"/>
    </source>
</evidence>
<comment type="pathway">
    <text evidence="3">Steroid metabolism; cholesterol metabolism.</text>
</comment>
<dbReference type="SUPFAM" id="SSF51011">
    <property type="entry name" value="Glycosyl hydrolase domain"/>
    <property type="match status" value="2"/>
</dbReference>
<evidence type="ECO:0000256" key="19">
    <source>
        <dbReference type="ARBA" id="ARBA00048817"/>
    </source>
</evidence>
<comment type="catalytic activity">
    <reaction evidence="17">
        <text>a beta-D-galactosyl-(1&lt;-&gt;1')-N-acylsphing-4-enine + cholesterol = cholesteryl 3-beta-D-galactoside + an N-acylsphing-4-enine</text>
        <dbReference type="Rhea" id="RHEA:70235"/>
        <dbReference type="ChEBI" id="CHEBI:16113"/>
        <dbReference type="ChEBI" id="CHEBI:18390"/>
        <dbReference type="ChEBI" id="CHEBI:52639"/>
        <dbReference type="ChEBI" id="CHEBI:189066"/>
    </reaction>
    <physiologicalReaction direction="left-to-right" evidence="17">
        <dbReference type="Rhea" id="RHEA:70236"/>
    </physiologicalReaction>
    <physiologicalReaction direction="right-to-left" evidence="17">
        <dbReference type="Rhea" id="RHEA:70237"/>
    </physiologicalReaction>
</comment>
<accession>A0AAJ7T1M3</accession>
<keyword evidence="23" id="KW-0326">Glycosidase</keyword>
<dbReference type="PANTHER" id="PTHR11069:SF23">
    <property type="entry name" value="LYSOSOMAL ACID GLUCOSYLCERAMIDASE"/>
    <property type="match status" value="1"/>
</dbReference>
<dbReference type="KEGG" id="pmrn:116942047"/>
<dbReference type="GO" id="GO:0042391">
    <property type="term" value="P:regulation of membrane potential"/>
    <property type="evidence" value="ECO:0007669"/>
    <property type="project" value="UniProtKB-ARBA"/>
</dbReference>
<dbReference type="GO" id="GO:0008422">
    <property type="term" value="F:beta-glucosidase activity"/>
    <property type="evidence" value="ECO:0007669"/>
    <property type="project" value="UniProtKB-ARBA"/>
</dbReference>
<dbReference type="SUPFAM" id="SSF51445">
    <property type="entry name" value="(Trans)glycosidases"/>
    <property type="match status" value="1"/>
</dbReference>
<evidence type="ECO:0000256" key="7">
    <source>
        <dbReference type="ARBA" id="ARBA00022729"/>
    </source>
</evidence>
<dbReference type="GO" id="GO:0005765">
    <property type="term" value="C:lysosomal membrane"/>
    <property type="evidence" value="ECO:0007669"/>
    <property type="project" value="UniProtKB-SubCell"/>
</dbReference>
<dbReference type="InterPro" id="IPR033453">
    <property type="entry name" value="Glyco_hydro_30_TIM-barrel"/>
</dbReference>
<evidence type="ECO:0000256" key="14">
    <source>
        <dbReference type="ARBA" id="ARBA00033703"/>
    </source>
</evidence>
<reference evidence="27" key="1">
    <citation type="submission" date="2025-08" db="UniProtKB">
        <authorList>
            <consortium name="RefSeq"/>
        </authorList>
    </citation>
    <scope>IDENTIFICATION</scope>
    <source>
        <tissue evidence="27">Sperm</tissue>
    </source>
</reference>
<evidence type="ECO:0000259" key="25">
    <source>
        <dbReference type="Pfam" id="PF17189"/>
    </source>
</evidence>
<comment type="subcellular location">
    <subcellularLocation>
        <location evidence="2">Lysosome membrane</location>
        <topology evidence="2">Peripheral membrane protein</topology>
        <orientation evidence="2">Lumenal side</orientation>
    </subcellularLocation>
</comment>
<dbReference type="Proteomes" id="UP001318040">
    <property type="component" value="Chromosome 13"/>
</dbReference>
<comment type="catalytic activity">
    <reaction evidence="12">
        <text>cholesteryl 3-beta-D-glucoside + H2O = cholesterol + D-glucose</text>
        <dbReference type="Rhea" id="RHEA:11956"/>
        <dbReference type="ChEBI" id="CHEBI:4167"/>
        <dbReference type="ChEBI" id="CHEBI:15377"/>
        <dbReference type="ChEBI" id="CHEBI:16113"/>
        <dbReference type="ChEBI" id="CHEBI:17495"/>
    </reaction>
    <physiologicalReaction direction="left-to-right" evidence="12">
        <dbReference type="Rhea" id="RHEA:11957"/>
    </physiologicalReaction>
</comment>
<dbReference type="PANTHER" id="PTHR11069">
    <property type="entry name" value="GLUCOSYLCERAMIDASE"/>
    <property type="match status" value="1"/>
</dbReference>
<dbReference type="GO" id="GO:0010605">
    <property type="term" value="P:negative regulation of macromolecule metabolic process"/>
    <property type="evidence" value="ECO:0007669"/>
    <property type="project" value="UniProtKB-ARBA"/>
</dbReference>
<comment type="catalytic activity">
    <reaction evidence="19">
        <text>a beta-D-xylosyl-(1&lt;-&gt;1')-N-acylsphing-4-enine + cholesterol = cholesteryl 3-beta-D-xyloside + an N-acylsphing-4-enine</text>
        <dbReference type="Rhea" id="RHEA:70239"/>
        <dbReference type="ChEBI" id="CHEBI:16113"/>
        <dbReference type="ChEBI" id="CHEBI:52639"/>
        <dbReference type="ChEBI" id="CHEBI:189067"/>
        <dbReference type="ChEBI" id="CHEBI:189068"/>
    </reaction>
    <physiologicalReaction direction="left-to-right" evidence="19">
        <dbReference type="Rhea" id="RHEA:70240"/>
    </physiologicalReaction>
</comment>
<dbReference type="Pfam" id="PF02055">
    <property type="entry name" value="Glyco_hydro_30"/>
    <property type="match status" value="1"/>
</dbReference>
<dbReference type="InterPro" id="IPR033452">
    <property type="entry name" value="GH30_C"/>
</dbReference>
<dbReference type="GO" id="GO:0004336">
    <property type="term" value="F:galactosylceramidase activity"/>
    <property type="evidence" value="ECO:0007669"/>
    <property type="project" value="UniProtKB-EC"/>
</dbReference>
<comment type="pathway">
    <text evidence="5">Lipid metabolism.</text>
</comment>
<evidence type="ECO:0000256" key="12">
    <source>
        <dbReference type="ARBA" id="ARBA00033646"/>
    </source>
</evidence>
<dbReference type="GO" id="GO:0006066">
    <property type="term" value="P:alcohol metabolic process"/>
    <property type="evidence" value="ECO:0007669"/>
    <property type="project" value="UniProtKB-ARBA"/>
</dbReference>
<evidence type="ECO:0000256" key="18">
    <source>
        <dbReference type="ARBA" id="ARBA00048698"/>
    </source>
</evidence>
<evidence type="ECO:0000313" key="26">
    <source>
        <dbReference type="Proteomes" id="UP001318040"/>
    </source>
</evidence>
<dbReference type="EC" id="3.2.1.45" evidence="23"/>
<evidence type="ECO:0000256" key="9">
    <source>
        <dbReference type="ARBA" id="ARBA00022919"/>
    </source>
</evidence>
<keyword evidence="9 23" id="KW-0746">Sphingolipid metabolism</keyword>
<dbReference type="GO" id="GO:0007040">
    <property type="term" value="P:lysosome organization"/>
    <property type="evidence" value="ECO:0007669"/>
    <property type="project" value="UniProtKB-ARBA"/>
</dbReference>
<gene>
    <name evidence="27" type="primary">GBA</name>
</gene>
<comment type="catalytic activity">
    <reaction evidence="16">
        <text>beta-D-glucosyl-(1&lt;-&gt;1)-N-octadecanoylsphing-4-enine + cholesterol = cholesteryl 3-beta-D-glucoside + N-octadecanoylsphing-4-enine</text>
        <dbReference type="Rhea" id="RHEA:70311"/>
        <dbReference type="ChEBI" id="CHEBI:16113"/>
        <dbReference type="ChEBI" id="CHEBI:17495"/>
        <dbReference type="ChEBI" id="CHEBI:72961"/>
        <dbReference type="ChEBI" id="CHEBI:84719"/>
    </reaction>
    <physiologicalReaction direction="left-to-right" evidence="16">
        <dbReference type="Rhea" id="RHEA:70312"/>
    </physiologicalReaction>
    <physiologicalReaction direction="right-to-left" evidence="16">
        <dbReference type="Rhea" id="RHEA:70313"/>
    </physiologicalReaction>
</comment>
<dbReference type="RefSeq" id="XP_032809484.1">
    <property type="nucleotide sequence ID" value="XM_032953593.1"/>
</dbReference>
<comment type="catalytic activity">
    <reaction evidence="20">
        <text>beta-D-glucosyl-(1&lt;-&gt;1')-N-(15Z-tetracosenoyl)-sphing-4-enine + cholesterol = N-(15Z-tetracosenoyl)-sphing-4-enine + cholesteryl 3-beta-D-glucoside</text>
        <dbReference type="Rhea" id="RHEA:70315"/>
        <dbReference type="ChEBI" id="CHEBI:16113"/>
        <dbReference type="ChEBI" id="CHEBI:17495"/>
        <dbReference type="ChEBI" id="CHEBI:74450"/>
        <dbReference type="ChEBI" id="CHEBI:76302"/>
    </reaction>
    <physiologicalReaction direction="left-to-right" evidence="20">
        <dbReference type="Rhea" id="RHEA:70316"/>
    </physiologicalReaction>
    <physiologicalReaction direction="right-to-left" evidence="20">
        <dbReference type="Rhea" id="RHEA:70317"/>
    </physiologicalReaction>
</comment>
<name>A0AAJ7T1M3_PETMA</name>
<dbReference type="GO" id="GO:0030163">
    <property type="term" value="P:protein catabolic process"/>
    <property type="evidence" value="ECO:0007669"/>
    <property type="project" value="UniProtKB-ARBA"/>
</dbReference>
<dbReference type="GO" id="GO:0016241">
    <property type="term" value="P:regulation of macroautophagy"/>
    <property type="evidence" value="ECO:0007669"/>
    <property type="project" value="UniProtKB-ARBA"/>
</dbReference>
<evidence type="ECO:0000256" key="2">
    <source>
        <dbReference type="ARBA" id="ARBA00004207"/>
    </source>
</evidence>
<keyword evidence="8 23" id="KW-0378">Hydrolase</keyword>
<evidence type="ECO:0000256" key="10">
    <source>
        <dbReference type="ARBA" id="ARBA00023098"/>
    </source>
</evidence>
<evidence type="ECO:0000256" key="4">
    <source>
        <dbReference type="ARBA" id="ARBA00004991"/>
    </source>
</evidence>
<evidence type="ECO:0000256" key="17">
    <source>
        <dbReference type="ARBA" id="ARBA00048182"/>
    </source>
</evidence>
<dbReference type="Gene3D" id="3.20.20.80">
    <property type="entry name" value="Glycosidases"/>
    <property type="match status" value="1"/>
</dbReference>
<dbReference type="GO" id="GO:0006680">
    <property type="term" value="P:glucosylceramide catabolic process"/>
    <property type="evidence" value="ECO:0007669"/>
    <property type="project" value="UniProtKB-ARBA"/>
</dbReference>
<organism evidence="26 27">
    <name type="scientific">Petromyzon marinus</name>
    <name type="common">Sea lamprey</name>
    <dbReference type="NCBI Taxonomy" id="7757"/>
    <lineage>
        <taxon>Eukaryota</taxon>
        <taxon>Metazoa</taxon>
        <taxon>Chordata</taxon>
        <taxon>Craniata</taxon>
        <taxon>Vertebrata</taxon>
        <taxon>Cyclostomata</taxon>
        <taxon>Hyperoartia</taxon>
        <taxon>Petromyzontiformes</taxon>
        <taxon>Petromyzontidae</taxon>
        <taxon>Petromyzon</taxon>
    </lineage>
</organism>
<feature type="domain" description="Glycosyl hydrolase family 30 TIM-barrel" evidence="24">
    <location>
        <begin position="124"/>
        <end position="473"/>
    </location>
</feature>
<dbReference type="GO" id="GO:0006914">
    <property type="term" value="P:autophagy"/>
    <property type="evidence" value="ECO:0007669"/>
    <property type="project" value="UniProtKB-ARBA"/>
</dbReference>
<evidence type="ECO:0000256" key="22">
    <source>
        <dbReference type="ARBA" id="ARBA00049516"/>
    </source>
</evidence>
<comment type="similarity">
    <text evidence="6 23">Belongs to the glycosyl hydrolase 30 family.</text>
</comment>
<evidence type="ECO:0000256" key="23">
    <source>
        <dbReference type="RuleBase" id="RU361188"/>
    </source>
</evidence>
<comment type="catalytic activity">
    <reaction evidence="1">
        <text>a beta-D-glucosyl-(1&lt;-&gt;1')-N-acylsphing-4-enine + H2O = an N-acylsphing-4-enine + D-glucose</text>
        <dbReference type="Rhea" id="RHEA:13269"/>
        <dbReference type="ChEBI" id="CHEBI:4167"/>
        <dbReference type="ChEBI" id="CHEBI:15377"/>
        <dbReference type="ChEBI" id="CHEBI:22801"/>
        <dbReference type="ChEBI" id="CHEBI:52639"/>
        <dbReference type="EC" id="3.2.1.45"/>
    </reaction>
    <physiologicalReaction direction="left-to-right" evidence="1">
        <dbReference type="Rhea" id="RHEA:13270"/>
    </physiologicalReaction>
</comment>
<evidence type="ECO:0000256" key="20">
    <source>
        <dbReference type="ARBA" id="ARBA00048880"/>
    </source>
</evidence>
<protein>
    <recommendedName>
        <fullName evidence="23">Glucosylceramidase</fullName>
        <ecNumber evidence="23">3.2.1.45</ecNumber>
    </recommendedName>
</protein>
<dbReference type="CTD" id="2629"/>
<dbReference type="PRINTS" id="PR00843">
    <property type="entry name" value="GLHYDRLASE30"/>
</dbReference>
<dbReference type="GO" id="GO:0005102">
    <property type="term" value="F:signaling receptor binding"/>
    <property type="evidence" value="ECO:0007669"/>
    <property type="project" value="UniProtKB-ARBA"/>
</dbReference>
<dbReference type="GO" id="GO:0042176">
    <property type="term" value="P:regulation of protein catabolic process"/>
    <property type="evidence" value="ECO:0007669"/>
    <property type="project" value="UniProtKB-ARBA"/>
</dbReference>
<evidence type="ECO:0000256" key="3">
    <source>
        <dbReference type="ARBA" id="ARBA00004731"/>
    </source>
</evidence>
<evidence type="ECO:0000256" key="6">
    <source>
        <dbReference type="ARBA" id="ARBA00005382"/>
    </source>
</evidence>